<feature type="transmembrane region" description="Helical" evidence="1">
    <location>
        <begin position="105"/>
        <end position="123"/>
    </location>
</feature>
<evidence type="ECO:0000313" key="3">
    <source>
        <dbReference type="Proteomes" id="UP000196573"/>
    </source>
</evidence>
<dbReference type="AlphaFoldDB" id="A0A1X7APK7"/>
<feature type="transmembrane region" description="Helical" evidence="1">
    <location>
        <begin position="35"/>
        <end position="53"/>
    </location>
</feature>
<accession>A0A1X7APK7</accession>
<evidence type="ECO:0000256" key="1">
    <source>
        <dbReference type="SAM" id="Phobius"/>
    </source>
</evidence>
<keyword evidence="1" id="KW-0812">Transmembrane</keyword>
<feature type="transmembrane region" description="Helical" evidence="1">
    <location>
        <begin position="135"/>
        <end position="159"/>
    </location>
</feature>
<keyword evidence="1" id="KW-0472">Membrane</keyword>
<feature type="transmembrane region" description="Helical" evidence="1">
    <location>
        <begin position="241"/>
        <end position="259"/>
    </location>
</feature>
<feature type="transmembrane region" description="Helical" evidence="1">
    <location>
        <begin position="80"/>
        <end position="98"/>
    </location>
</feature>
<keyword evidence="3" id="KW-1185">Reference proteome</keyword>
<organism evidence="2 3">
    <name type="scientific">Parendozoicomonas haliclonae</name>
    <dbReference type="NCBI Taxonomy" id="1960125"/>
    <lineage>
        <taxon>Bacteria</taxon>
        <taxon>Pseudomonadati</taxon>
        <taxon>Pseudomonadota</taxon>
        <taxon>Gammaproteobacteria</taxon>
        <taxon>Oceanospirillales</taxon>
        <taxon>Endozoicomonadaceae</taxon>
        <taxon>Parendozoicomonas</taxon>
    </lineage>
</organism>
<feature type="transmembrane region" description="Helical" evidence="1">
    <location>
        <begin position="302"/>
        <end position="324"/>
    </location>
</feature>
<sequence length="337" mass="37294">MGDRYNKEKALESRKVQTDKISLFFKQLIQDSLQVTWTLFRVMIPTIIIFKFIEELGGITYLSQVLGPVMSAVGLPSELGLVWAATLLVNIYSGLLVFINLNMELTVAQVSVLGSMMLVAHALPVEGAIARQAGVSLWSTILVRVGGGFLFGYILHLIYEATDSSQQIATVLWQQTGLGADSSLFDWGLAQVKNLIMIYVVILVLMLVLKILKAVGIEALMTKALSPFLKVLGISRDATNLTIVGVTLGLSYGGGLLIQEARKGHIQPRDIFCSIMLLNLLHSLIEDTLLILLIGADFSAIFWGRMIFSVLLVAMLSLFLRLFVTERFERYFYRSVA</sequence>
<dbReference type="EMBL" id="FWPT01000011">
    <property type="protein sequence ID" value="SMA50185.1"/>
    <property type="molecule type" value="Genomic_DNA"/>
</dbReference>
<keyword evidence="1" id="KW-1133">Transmembrane helix</keyword>
<dbReference type="Proteomes" id="UP000196573">
    <property type="component" value="Unassembled WGS sequence"/>
</dbReference>
<protein>
    <submittedName>
        <fullName evidence="2">Nucleoside recognition</fullName>
    </submittedName>
</protein>
<name>A0A1X7APK7_9GAMM</name>
<gene>
    <name evidence="2" type="ORF">EHSB41UT_03978</name>
</gene>
<feature type="transmembrane region" description="Helical" evidence="1">
    <location>
        <begin position="271"/>
        <end position="296"/>
    </location>
</feature>
<evidence type="ECO:0000313" key="2">
    <source>
        <dbReference type="EMBL" id="SMA50185.1"/>
    </source>
</evidence>
<feature type="transmembrane region" description="Helical" evidence="1">
    <location>
        <begin position="196"/>
        <end position="221"/>
    </location>
</feature>
<reference evidence="2 3" key="1">
    <citation type="submission" date="2017-03" db="EMBL/GenBank/DDBJ databases">
        <authorList>
            <person name="Afonso C.L."/>
            <person name="Miller P.J."/>
            <person name="Scott M.A."/>
            <person name="Spackman E."/>
            <person name="Goraichik I."/>
            <person name="Dimitrov K.M."/>
            <person name="Suarez D.L."/>
            <person name="Swayne D.E."/>
        </authorList>
    </citation>
    <scope>NUCLEOTIDE SEQUENCE [LARGE SCALE GENOMIC DNA]</scope>
    <source>
        <strain evidence="2">SB41UT1</strain>
    </source>
</reference>
<proteinExistence type="predicted"/>